<accession>D2PZV1</accession>
<dbReference type="eggNOG" id="COG0510">
    <property type="taxonomic scope" value="Bacteria"/>
</dbReference>
<dbReference type="Proteomes" id="UP000007967">
    <property type="component" value="Chromosome"/>
</dbReference>
<evidence type="ECO:0000313" key="2">
    <source>
        <dbReference type="EMBL" id="ADB29949.1"/>
    </source>
</evidence>
<feature type="domain" description="Aminoglycoside phosphotransferase" evidence="1">
    <location>
        <begin position="39"/>
        <end position="237"/>
    </location>
</feature>
<dbReference type="AlphaFoldDB" id="D2PZV1"/>
<reference evidence="2 3" key="2">
    <citation type="journal article" date="2010" name="Stand. Genomic Sci.">
        <title>Complete genome sequence of Kribbella flavida type strain (IFO 14399).</title>
        <authorList>
            <person name="Pukall R."/>
            <person name="Lapidus A."/>
            <person name="Glavina Del Rio T."/>
            <person name="Copeland A."/>
            <person name="Tice H."/>
            <person name="Cheng J.-F."/>
            <person name="Lucas S."/>
            <person name="Chen F."/>
            <person name="Nolan M."/>
            <person name="LaButti K."/>
            <person name="Pati A."/>
            <person name="Ivanova N."/>
            <person name="Mavrommatis K."/>
            <person name="Mikhailova N."/>
            <person name="Pitluck S."/>
            <person name="Bruce D."/>
            <person name="Goodwin L."/>
            <person name="Land M."/>
            <person name="Hauser L."/>
            <person name="Chang Y.-J."/>
            <person name="Jeffries C.D."/>
            <person name="Chen A."/>
            <person name="Palaniappan K."/>
            <person name="Chain P."/>
            <person name="Rohde M."/>
            <person name="Goeker M."/>
            <person name="Bristow J."/>
            <person name="Eisen J.A."/>
            <person name="Markowitz V."/>
            <person name="Hugenholtz P."/>
            <person name="Kyrpides N.C."/>
            <person name="Klenk H.-P."/>
            <person name="Brettin T."/>
        </authorList>
    </citation>
    <scope>NUCLEOTIDE SEQUENCE [LARGE SCALE GENOMIC DNA]</scope>
    <source>
        <strain evidence="3">DSM 17836 / JCM 10339 / NBRC 14399</strain>
    </source>
</reference>
<dbReference type="OrthoDB" id="3723194at2"/>
<organism evidence="2 3">
    <name type="scientific">Kribbella flavida (strain DSM 17836 / JCM 10339 / NBRC 14399)</name>
    <dbReference type="NCBI Taxonomy" id="479435"/>
    <lineage>
        <taxon>Bacteria</taxon>
        <taxon>Bacillati</taxon>
        <taxon>Actinomycetota</taxon>
        <taxon>Actinomycetes</taxon>
        <taxon>Propionibacteriales</taxon>
        <taxon>Kribbellaceae</taxon>
        <taxon>Kribbella</taxon>
    </lineage>
</organism>
<reference evidence="3" key="1">
    <citation type="submission" date="2009-09" db="EMBL/GenBank/DDBJ databases">
        <title>The complete genome of Kribbella flavida DSM 17836.</title>
        <authorList>
            <consortium name="US DOE Joint Genome Institute (JGI-PGF)"/>
            <person name="Lucas S."/>
            <person name="Copeland A."/>
            <person name="Lapidus A."/>
            <person name="Glavina del Rio T."/>
            <person name="Dalin E."/>
            <person name="Tice H."/>
            <person name="Bruce D."/>
            <person name="Goodwin L."/>
            <person name="Pitluck S."/>
            <person name="Kyrpides N."/>
            <person name="Mavromatis K."/>
            <person name="Ivanova N."/>
            <person name="Saunders E."/>
            <person name="Brettin T."/>
            <person name="Detter J.C."/>
            <person name="Han C."/>
            <person name="Larimer F."/>
            <person name="Land M."/>
            <person name="Hauser L."/>
            <person name="Markowitz V."/>
            <person name="Cheng J.-F."/>
            <person name="Hugenholtz P."/>
            <person name="Woyke T."/>
            <person name="Wu D."/>
            <person name="Pukall R."/>
            <person name="Klenk H.-P."/>
            <person name="Eisen J.A."/>
        </authorList>
    </citation>
    <scope>NUCLEOTIDE SEQUENCE [LARGE SCALE GENOMIC DNA]</scope>
    <source>
        <strain evidence="3">DSM 17836 / JCM 10339 / NBRC 14399</strain>
    </source>
</reference>
<dbReference type="InterPro" id="IPR002575">
    <property type="entry name" value="Aminoglycoside_PTrfase"/>
</dbReference>
<dbReference type="Gene3D" id="3.90.1200.10">
    <property type="match status" value="1"/>
</dbReference>
<dbReference type="KEGG" id="kfl:Kfla_0840"/>
<dbReference type="STRING" id="479435.Kfla_0840"/>
<dbReference type="Pfam" id="PF01636">
    <property type="entry name" value="APH"/>
    <property type="match status" value="1"/>
</dbReference>
<evidence type="ECO:0000313" key="3">
    <source>
        <dbReference type="Proteomes" id="UP000007967"/>
    </source>
</evidence>
<proteinExistence type="predicted"/>
<dbReference type="InterPro" id="IPR011009">
    <property type="entry name" value="Kinase-like_dom_sf"/>
</dbReference>
<keyword evidence="3" id="KW-1185">Reference proteome</keyword>
<keyword evidence="2" id="KW-0808">Transferase</keyword>
<dbReference type="GO" id="GO:0016740">
    <property type="term" value="F:transferase activity"/>
    <property type="evidence" value="ECO:0007669"/>
    <property type="project" value="UniProtKB-KW"/>
</dbReference>
<protein>
    <submittedName>
        <fullName evidence="2">Aminoglycoside phosphotransferase</fullName>
    </submittedName>
</protein>
<gene>
    <name evidence="2" type="ordered locus">Kfla_0840</name>
</gene>
<dbReference type="SUPFAM" id="SSF56112">
    <property type="entry name" value="Protein kinase-like (PK-like)"/>
    <property type="match status" value="1"/>
</dbReference>
<name>D2PZV1_KRIFD</name>
<dbReference type="HOGENOM" id="CLU_056518_0_0_11"/>
<evidence type="ECO:0000259" key="1">
    <source>
        <dbReference type="Pfam" id="PF01636"/>
    </source>
</evidence>
<sequence>MTVSPSQVLLEQACSQVGLSSSGAKPVRLGENAIYRLPGQVVVRIGRSGQLDAARKEVALARWLASVKVRAAETVAGIDQPVVIDASPVTFWRELPEHRHGTPPEVAAVLKRLHASHYRTTSIFHRLPPFVRLAERIEGATTLSEDDRDWLRGQLARLREAFDDLPAGLPRSAIHGDAWAGNVVVTADGPVLLDLERFSLGPPEWDLVSTAVRLSTFGTMTAEEYQAFAQAYGHDVLKWDGFDVLRDIRELRVTCYAAQRASEEPSLREQADLRVASIRGRRGPRPWPDWKPLT</sequence>
<dbReference type="EMBL" id="CP001736">
    <property type="protein sequence ID" value="ADB29949.1"/>
    <property type="molecule type" value="Genomic_DNA"/>
</dbReference>